<dbReference type="EMBL" id="CP157484">
    <property type="protein sequence ID" value="XBO36996.1"/>
    <property type="molecule type" value="Genomic_DNA"/>
</dbReference>
<proteinExistence type="predicted"/>
<dbReference type="AlphaFoldDB" id="A0AAU7J9Z7"/>
<keyword evidence="1" id="KW-0812">Transmembrane</keyword>
<protein>
    <submittedName>
        <fullName evidence="2">Uncharacterized protein</fullName>
    </submittedName>
</protein>
<gene>
    <name evidence="2" type="ORF">ABEG18_14755</name>
</gene>
<dbReference type="RefSeq" id="WP_406853818.1">
    <property type="nucleotide sequence ID" value="NZ_CP157484.1"/>
</dbReference>
<reference evidence="2" key="1">
    <citation type="submission" date="2024-05" db="EMBL/GenBank/DDBJ databases">
        <authorList>
            <person name="Kim S."/>
            <person name="Heo J."/>
            <person name="Choi H."/>
            <person name="Choi Y."/>
            <person name="Kwon S.-W."/>
            <person name="Kim Y."/>
        </authorList>
    </citation>
    <scope>NUCLEOTIDE SEQUENCE</scope>
    <source>
        <strain evidence="2">KACC 23698</strain>
    </source>
</reference>
<evidence type="ECO:0000256" key="1">
    <source>
        <dbReference type="SAM" id="Phobius"/>
    </source>
</evidence>
<feature type="transmembrane region" description="Helical" evidence="1">
    <location>
        <begin position="6"/>
        <end position="31"/>
    </location>
</feature>
<name>A0AAU7J9Z7_9HYPH</name>
<feature type="transmembrane region" description="Helical" evidence="1">
    <location>
        <begin position="43"/>
        <end position="63"/>
    </location>
</feature>
<accession>A0AAU7J9Z7</accession>
<keyword evidence="1" id="KW-0472">Membrane</keyword>
<organism evidence="2">
    <name type="scientific">Alsobacter sp. KACC 23698</name>
    <dbReference type="NCBI Taxonomy" id="3149229"/>
    <lineage>
        <taxon>Bacteria</taxon>
        <taxon>Pseudomonadati</taxon>
        <taxon>Pseudomonadota</taxon>
        <taxon>Alphaproteobacteria</taxon>
        <taxon>Hyphomicrobiales</taxon>
        <taxon>Alsobacteraceae</taxon>
        <taxon>Alsobacter</taxon>
    </lineage>
</organism>
<keyword evidence="1" id="KW-1133">Transmembrane helix</keyword>
<sequence>MFSTAVAFACLVVLRWLFWATAALLVVLLVVQFLRGDADARPLATAAMAAAMAALGWIFGAAGRRLIAR</sequence>
<evidence type="ECO:0000313" key="2">
    <source>
        <dbReference type="EMBL" id="XBO36996.1"/>
    </source>
</evidence>